<evidence type="ECO:0000256" key="4">
    <source>
        <dbReference type="ARBA" id="ARBA00022801"/>
    </source>
</evidence>
<dbReference type="Gene3D" id="1.10.150.80">
    <property type="entry name" value="HRDC domain"/>
    <property type="match status" value="1"/>
</dbReference>
<dbReference type="InterPro" id="IPR010997">
    <property type="entry name" value="HRDC-like_sf"/>
</dbReference>
<dbReference type="InterPro" id="IPR012588">
    <property type="entry name" value="Exosome-assoc_fac_Rrp6_N"/>
</dbReference>
<dbReference type="FunFam" id="3.30.420.10:FF:000059">
    <property type="entry name" value="Exosome complex exonuclease Rrp6"/>
    <property type="match status" value="1"/>
</dbReference>
<dbReference type="CDD" id="cd06147">
    <property type="entry name" value="Rrp6p_like_exo"/>
    <property type="match status" value="1"/>
</dbReference>
<dbReference type="GO" id="GO:0071035">
    <property type="term" value="P:nuclear polyadenylation-dependent rRNA catabolic process"/>
    <property type="evidence" value="ECO:0007669"/>
    <property type="project" value="TreeGrafter"/>
</dbReference>
<dbReference type="Gene3D" id="3.30.420.10">
    <property type="entry name" value="Ribonuclease H-like superfamily/Ribonuclease H"/>
    <property type="match status" value="1"/>
</dbReference>
<feature type="compositionally biased region" description="Basic residues" evidence="10">
    <location>
        <begin position="751"/>
        <end position="760"/>
    </location>
</feature>
<reference evidence="13" key="1">
    <citation type="submission" date="2020-05" db="UniProtKB">
        <authorList>
            <consortium name="EnsemblMetazoa"/>
        </authorList>
    </citation>
    <scope>IDENTIFICATION</scope>
    <source>
        <strain evidence="13">Jacobina</strain>
    </source>
</reference>
<dbReference type="GO" id="GO:0000467">
    <property type="term" value="P:exonucleolytic trimming to generate mature 3'-end of 5.8S rRNA from tricistronic rRNA transcript (SSU-rRNA, 5.8S rRNA, LSU-rRNA)"/>
    <property type="evidence" value="ECO:0007669"/>
    <property type="project" value="InterPro"/>
</dbReference>
<dbReference type="InterPro" id="IPR045092">
    <property type="entry name" value="Rrp6-like"/>
</dbReference>
<evidence type="ECO:0000313" key="14">
    <source>
        <dbReference type="Proteomes" id="UP000092461"/>
    </source>
</evidence>
<keyword evidence="14" id="KW-1185">Reference proteome</keyword>
<dbReference type="AlphaFoldDB" id="A0A1B0C8B9"/>
<keyword evidence="6" id="KW-0269">Exonuclease</keyword>
<name>A0A1B0C8B9_LUTLO</name>
<evidence type="ECO:0000256" key="5">
    <source>
        <dbReference type="ARBA" id="ARBA00022835"/>
    </source>
</evidence>
<dbReference type="SUPFAM" id="SSF53098">
    <property type="entry name" value="Ribonuclease H-like"/>
    <property type="match status" value="1"/>
</dbReference>
<dbReference type="EMBL" id="AJWK01000333">
    <property type="status" value="NOT_ANNOTATED_CDS"/>
    <property type="molecule type" value="Genomic_DNA"/>
</dbReference>
<dbReference type="GO" id="GO:0071039">
    <property type="term" value="P:nuclear polyadenylation-dependent CUT catabolic process"/>
    <property type="evidence" value="ECO:0007669"/>
    <property type="project" value="TreeGrafter"/>
</dbReference>
<evidence type="ECO:0000256" key="10">
    <source>
        <dbReference type="SAM" id="MobiDB-lite"/>
    </source>
</evidence>
<dbReference type="InterPro" id="IPR012337">
    <property type="entry name" value="RNaseH-like_sf"/>
</dbReference>
<feature type="region of interest" description="Disordered" evidence="10">
    <location>
        <begin position="700"/>
        <end position="817"/>
    </location>
</feature>
<dbReference type="GO" id="GO:0000176">
    <property type="term" value="C:nuclear exosome (RNase complex)"/>
    <property type="evidence" value="ECO:0007669"/>
    <property type="project" value="InterPro"/>
</dbReference>
<sequence length="817" mass="93425">MSQKEAADESDSSGVEEVPEDDEKEPQSESIEELTKKEAADESDSSGVEEVPEDDEKEPQSESIEELTKDGLGKIISATKASMALPAGASRDLYCAQPSFIRIVNGESDKILDIVGKILKHQNIRGNIQRRDDDERMDLVLECNDSMLERINSNLDEMAGLKKAPEMVLAEVALSPQEKRRHSSGRSSLGEAKLLTAKNILRPQVNFRVPVDNRNSTPFEPRIKYKPNSLKPLAILAEYGDDGMIESYLHPYEVELGRFEVPEEQLGKVAPKKPPKDVEETPLVFIDSPEKLPEVVQELGKVKEIAVDLEHHSYRSFQGFTCLMQLSTREKDYILDTLTLREDLHVLNEVFTNPGIVKVFHGADCDIEWLQKDLSLYVVNMFDTHQAARKLSFARASLAYLLKHYCHIEADKTFQLADWRIRPLPEELVAYARRDTHYLLYVYDMLRNELLRKANYQPNWLRSVYQQSTEICQKRYVKPRLTLDSHMELYRKSKKNFDNPFCLPGDLQLARWDCPGEEDESCAYVLPNHMLFHIAEALPREMQGILACCNPVPPLVRQHLLHIHKIILKAREQPLEKVILAEEAPRMAPGTTIDINSFLYCPHDLPREIQDNLPTLLDTVEPPNVPALPDMRKLHAKVSIFEEKHPKKNLPKIPFVSPYQRYRAVIPIAEEERRKAQQLEEAQKQKRRLCPEASEVLPEIVASPEIKTESGKRKSEGSGDEPAGKIPRKEAHREAPEPPAASTSPETPKMSRNKRKKLKKMQQEAKLAEFDYTSVDFSKFQGGSRPEKTERHDYASKFRSRGQKARNADKRLNKIFR</sequence>
<dbReference type="Pfam" id="PF08066">
    <property type="entry name" value="PMC2NT"/>
    <property type="match status" value="1"/>
</dbReference>
<dbReference type="GO" id="GO:0003727">
    <property type="term" value="F:single-stranded RNA binding"/>
    <property type="evidence" value="ECO:0007669"/>
    <property type="project" value="TreeGrafter"/>
</dbReference>
<proteinExistence type="inferred from homology"/>
<evidence type="ECO:0000259" key="11">
    <source>
        <dbReference type="SMART" id="SM00341"/>
    </source>
</evidence>
<dbReference type="FunFam" id="1.10.150.80:FF:000001">
    <property type="entry name" value="Putative exosome component 10"/>
    <property type="match status" value="1"/>
</dbReference>
<dbReference type="Pfam" id="PF00570">
    <property type="entry name" value="HRDC"/>
    <property type="match status" value="1"/>
</dbReference>
<organism evidence="13 14">
    <name type="scientific">Lutzomyia longipalpis</name>
    <name type="common">Sand fly</name>
    <dbReference type="NCBI Taxonomy" id="7200"/>
    <lineage>
        <taxon>Eukaryota</taxon>
        <taxon>Metazoa</taxon>
        <taxon>Ecdysozoa</taxon>
        <taxon>Arthropoda</taxon>
        <taxon>Hexapoda</taxon>
        <taxon>Insecta</taxon>
        <taxon>Pterygota</taxon>
        <taxon>Neoptera</taxon>
        <taxon>Endopterygota</taxon>
        <taxon>Diptera</taxon>
        <taxon>Nematocera</taxon>
        <taxon>Psychodoidea</taxon>
        <taxon>Psychodidae</taxon>
        <taxon>Lutzomyia</taxon>
        <taxon>Lutzomyia</taxon>
    </lineage>
</organism>
<dbReference type="InterPro" id="IPR036397">
    <property type="entry name" value="RNaseH_sf"/>
</dbReference>
<dbReference type="Proteomes" id="UP000092461">
    <property type="component" value="Unassembled WGS sequence"/>
</dbReference>
<comment type="subcellular location">
    <subcellularLocation>
        <location evidence="1">Nucleus</location>
    </subcellularLocation>
</comment>
<evidence type="ECO:0000256" key="3">
    <source>
        <dbReference type="ARBA" id="ARBA00022722"/>
    </source>
</evidence>
<evidence type="ECO:0000256" key="2">
    <source>
        <dbReference type="ARBA" id="ARBA00022552"/>
    </source>
</evidence>
<keyword evidence="4" id="KW-0378">Hydrolase</keyword>
<dbReference type="GO" id="GO:0000175">
    <property type="term" value="F:3'-5'-RNA exonuclease activity"/>
    <property type="evidence" value="ECO:0007669"/>
    <property type="project" value="InterPro"/>
</dbReference>
<dbReference type="EnsemblMetazoa" id="LLOJ000131-RA">
    <property type="protein sequence ID" value="LLOJ000131-PA"/>
    <property type="gene ID" value="LLOJ000131"/>
</dbReference>
<feature type="compositionally biased region" description="Basic and acidic residues" evidence="10">
    <location>
        <begin position="727"/>
        <end position="736"/>
    </location>
</feature>
<accession>A0A1B0C8B9</accession>
<dbReference type="PANTHER" id="PTHR12124:SF47">
    <property type="entry name" value="EXOSOME COMPONENT 10"/>
    <property type="match status" value="1"/>
</dbReference>
<feature type="compositionally biased region" description="Low complexity" evidence="10">
    <location>
        <begin position="740"/>
        <end position="750"/>
    </location>
</feature>
<comment type="similarity">
    <text evidence="8">Belongs to the exosome component 10/RRP6 family.</text>
</comment>
<evidence type="ECO:0000256" key="7">
    <source>
        <dbReference type="ARBA" id="ARBA00023242"/>
    </source>
</evidence>
<dbReference type="InterPro" id="IPR002562">
    <property type="entry name" value="3'-5'_exonuclease_dom"/>
</dbReference>
<feature type="domain" description="HRDC" evidence="11">
    <location>
        <begin position="497"/>
        <end position="577"/>
    </location>
</feature>
<feature type="domain" description="3'-5' exonuclease" evidence="12">
    <location>
        <begin position="283"/>
        <end position="451"/>
    </location>
</feature>
<dbReference type="GO" id="GO:0071037">
    <property type="term" value="P:nuclear polyadenylation-dependent snRNA catabolic process"/>
    <property type="evidence" value="ECO:0007669"/>
    <property type="project" value="TreeGrafter"/>
</dbReference>
<dbReference type="GO" id="GO:0071044">
    <property type="term" value="P:histone mRNA catabolic process"/>
    <property type="evidence" value="ECO:0007669"/>
    <property type="project" value="TreeGrafter"/>
</dbReference>
<protein>
    <recommendedName>
        <fullName evidence="9">Exosome complex component 10 homolog</fullName>
    </recommendedName>
</protein>
<dbReference type="Pfam" id="PF01612">
    <property type="entry name" value="DNA_pol_A_exo1"/>
    <property type="match status" value="1"/>
</dbReference>
<feature type="region of interest" description="Disordered" evidence="10">
    <location>
        <begin position="1"/>
        <end position="66"/>
    </location>
</feature>
<dbReference type="InterPro" id="IPR044876">
    <property type="entry name" value="HRDC_dom_sf"/>
</dbReference>
<dbReference type="GO" id="GO:0000166">
    <property type="term" value="F:nucleotide binding"/>
    <property type="evidence" value="ECO:0007669"/>
    <property type="project" value="InterPro"/>
</dbReference>
<keyword evidence="3" id="KW-0540">Nuclease</keyword>
<dbReference type="InterPro" id="IPR049559">
    <property type="entry name" value="Rrp6p-like_exo"/>
</dbReference>
<evidence type="ECO:0000256" key="1">
    <source>
        <dbReference type="ARBA" id="ARBA00004123"/>
    </source>
</evidence>
<evidence type="ECO:0000313" key="13">
    <source>
        <dbReference type="EnsemblMetazoa" id="LLOJ000131-PA"/>
    </source>
</evidence>
<dbReference type="GO" id="GO:0071038">
    <property type="term" value="P:TRAMP-dependent tRNA surveillance pathway"/>
    <property type="evidence" value="ECO:0007669"/>
    <property type="project" value="TreeGrafter"/>
</dbReference>
<dbReference type="SMART" id="SM00341">
    <property type="entry name" value="HRDC"/>
    <property type="match status" value="1"/>
</dbReference>
<feature type="compositionally biased region" description="Basic and acidic residues" evidence="10">
    <location>
        <begin position="785"/>
        <end position="796"/>
    </location>
</feature>
<dbReference type="GO" id="GO:0071036">
    <property type="term" value="P:nuclear polyadenylation-dependent snoRNA catabolic process"/>
    <property type="evidence" value="ECO:0007669"/>
    <property type="project" value="TreeGrafter"/>
</dbReference>
<dbReference type="VEuPathDB" id="VectorBase:LLOJ000131"/>
<dbReference type="SMART" id="SM00474">
    <property type="entry name" value="35EXOc"/>
    <property type="match status" value="1"/>
</dbReference>
<evidence type="ECO:0000256" key="6">
    <source>
        <dbReference type="ARBA" id="ARBA00022839"/>
    </source>
</evidence>
<keyword evidence="5" id="KW-0271">Exosome</keyword>
<keyword evidence="7" id="KW-0539">Nucleus</keyword>
<dbReference type="PANTHER" id="PTHR12124">
    <property type="entry name" value="POLYMYOSITIS/SCLERODERMA AUTOANTIGEN-RELATED"/>
    <property type="match status" value="1"/>
</dbReference>
<dbReference type="GO" id="GO:0071040">
    <property type="term" value="P:nuclear polyadenylation-dependent antisense transcript catabolic process"/>
    <property type="evidence" value="ECO:0007669"/>
    <property type="project" value="TreeGrafter"/>
</dbReference>
<dbReference type="GO" id="GO:0005730">
    <property type="term" value="C:nucleolus"/>
    <property type="evidence" value="ECO:0007669"/>
    <property type="project" value="TreeGrafter"/>
</dbReference>
<feature type="compositionally biased region" description="Basic and acidic residues" evidence="10">
    <location>
        <begin position="806"/>
        <end position="817"/>
    </location>
</feature>
<evidence type="ECO:0000256" key="8">
    <source>
        <dbReference type="ARBA" id="ARBA00043957"/>
    </source>
</evidence>
<keyword evidence="2" id="KW-0698">rRNA processing</keyword>
<dbReference type="VEuPathDB" id="VectorBase:LLONM1_001952"/>
<dbReference type="GO" id="GO:0071051">
    <property type="term" value="P:poly(A)-dependent snoRNA 3'-end processing"/>
    <property type="evidence" value="ECO:0007669"/>
    <property type="project" value="TreeGrafter"/>
</dbReference>
<dbReference type="SUPFAM" id="SSF47819">
    <property type="entry name" value="HRDC-like"/>
    <property type="match status" value="1"/>
</dbReference>
<dbReference type="InterPro" id="IPR002121">
    <property type="entry name" value="HRDC_dom"/>
</dbReference>
<evidence type="ECO:0000259" key="12">
    <source>
        <dbReference type="SMART" id="SM00474"/>
    </source>
</evidence>
<evidence type="ECO:0000256" key="9">
    <source>
        <dbReference type="ARBA" id="ARBA00070365"/>
    </source>
</evidence>
<dbReference type="EMBL" id="AJWK01000332">
    <property type="status" value="NOT_ANNOTATED_CDS"/>
    <property type="molecule type" value="Genomic_DNA"/>
</dbReference>
<feature type="compositionally biased region" description="Basic and acidic residues" evidence="10">
    <location>
        <begin position="706"/>
        <end position="717"/>
    </location>
</feature>